<protein>
    <submittedName>
        <fullName evidence="3">Thiol-disulfide oxidoreductase</fullName>
    </submittedName>
</protein>
<dbReference type="PANTHER" id="PTHR42852">
    <property type="entry name" value="THIOL:DISULFIDE INTERCHANGE PROTEIN DSBE"/>
    <property type="match status" value="1"/>
</dbReference>
<dbReference type="AlphaFoldDB" id="A0A060LV08"/>
<feature type="domain" description="Thioredoxin" evidence="2">
    <location>
        <begin position="32"/>
        <end position="171"/>
    </location>
</feature>
<evidence type="ECO:0000259" key="2">
    <source>
        <dbReference type="PROSITE" id="PS51352"/>
    </source>
</evidence>
<dbReference type="EMBL" id="CP003923">
    <property type="protein sequence ID" value="AIC95096.1"/>
    <property type="molecule type" value="Genomic_DNA"/>
</dbReference>
<dbReference type="InterPro" id="IPR050553">
    <property type="entry name" value="Thioredoxin_ResA/DsbE_sf"/>
</dbReference>
<dbReference type="PROSITE" id="PS51352">
    <property type="entry name" value="THIOREDOXIN_2"/>
    <property type="match status" value="1"/>
</dbReference>
<sequence length="171" mass="18909">MKQGKWVGVLWLIGLLLVTGSGGTVKAQEQGPHMDQVLAPFSGTTLNGETIHYEIGANNKTVIHFFATWCYPCQEEMPAIVSLSNQINEQSKSQFIPINLTSSEKSVKELTPFLQQYGATFDPLLDHNGSLQKEFQIFGVPTTIVINQNGVITQRINGPITKEEFLSISEQ</sequence>
<evidence type="ECO:0000313" key="3">
    <source>
        <dbReference type="EMBL" id="AIC95096.1"/>
    </source>
</evidence>
<organism evidence="3 4">
    <name type="scientific">Shouchella lehensis G1</name>
    <dbReference type="NCBI Taxonomy" id="1246626"/>
    <lineage>
        <taxon>Bacteria</taxon>
        <taxon>Bacillati</taxon>
        <taxon>Bacillota</taxon>
        <taxon>Bacilli</taxon>
        <taxon>Bacillales</taxon>
        <taxon>Bacillaceae</taxon>
        <taxon>Shouchella</taxon>
    </lineage>
</organism>
<dbReference type="CDD" id="cd02966">
    <property type="entry name" value="TlpA_like_family"/>
    <property type="match status" value="1"/>
</dbReference>
<dbReference type="GO" id="GO:0016209">
    <property type="term" value="F:antioxidant activity"/>
    <property type="evidence" value="ECO:0007669"/>
    <property type="project" value="InterPro"/>
</dbReference>
<proteinExistence type="predicted"/>
<dbReference type="Pfam" id="PF00578">
    <property type="entry name" value="AhpC-TSA"/>
    <property type="match status" value="1"/>
</dbReference>
<dbReference type="RefSeq" id="WP_051667566.1">
    <property type="nucleotide sequence ID" value="NZ_CP003923.1"/>
</dbReference>
<dbReference type="Gene3D" id="3.40.30.10">
    <property type="entry name" value="Glutaredoxin"/>
    <property type="match status" value="1"/>
</dbReference>
<dbReference type="InterPro" id="IPR000866">
    <property type="entry name" value="AhpC/TSA"/>
</dbReference>
<keyword evidence="4" id="KW-1185">Reference proteome</keyword>
<accession>A0A060LV08</accession>
<dbReference type="eggNOG" id="COG0526">
    <property type="taxonomic scope" value="Bacteria"/>
</dbReference>
<reference evidence="3 4" key="1">
    <citation type="journal article" date="2014" name="Gene">
        <title>A comparative genomic analysis of the alkalitolerant soil bacterium Bacillus lehensis G1.</title>
        <authorList>
            <person name="Noor Y.M."/>
            <person name="Samsulrizal N.H."/>
            <person name="Jema'on N.A."/>
            <person name="Low K.O."/>
            <person name="Ramli A.N."/>
            <person name="Alias N.I."/>
            <person name="Damis S.I."/>
            <person name="Fuzi S.F."/>
            <person name="Isa M.N."/>
            <person name="Murad A.M."/>
            <person name="Raih M.F."/>
            <person name="Bakar F.D."/>
            <person name="Najimudin N."/>
            <person name="Mahadi N.M."/>
            <person name="Illias R.M."/>
        </authorList>
    </citation>
    <scope>NUCLEOTIDE SEQUENCE [LARGE SCALE GENOMIC DNA]</scope>
    <source>
        <strain evidence="3 4">G1</strain>
    </source>
</reference>
<dbReference type="STRING" id="1246626.BleG1_2529"/>
<dbReference type="InterPro" id="IPR036249">
    <property type="entry name" value="Thioredoxin-like_sf"/>
</dbReference>
<dbReference type="PANTHER" id="PTHR42852:SF1">
    <property type="entry name" value="THIOREDOXIN-LIKE PROTEIN YNEN"/>
    <property type="match status" value="1"/>
</dbReference>
<evidence type="ECO:0000313" key="4">
    <source>
        <dbReference type="Proteomes" id="UP000027142"/>
    </source>
</evidence>
<evidence type="ECO:0000256" key="1">
    <source>
        <dbReference type="ARBA" id="ARBA00023157"/>
    </source>
</evidence>
<gene>
    <name evidence="3" type="ORF">BleG1_2529</name>
</gene>
<dbReference type="InterPro" id="IPR013766">
    <property type="entry name" value="Thioredoxin_domain"/>
</dbReference>
<dbReference type="GO" id="GO:0016491">
    <property type="term" value="F:oxidoreductase activity"/>
    <property type="evidence" value="ECO:0007669"/>
    <property type="project" value="InterPro"/>
</dbReference>
<name>A0A060LV08_9BACI</name>
<dbReference type="SUPFAM" id="SSF52833">
    <property type="entry name" value="Thioredoxin-like"/>
    <property type="match status" value="1"/>
</dbReference>
<dbReference type="OrthoDB" id="25753at2"/>
<dbReference type="Proteomes" id="UP000027142">
    <property type="component" value="Chromosome"/>
</dbReference>
<dbReference type="KEGG" id="ble:BleG1_2529"/>
<dbReference type="HOGENOM" id="CLU_042529_11_4_9"/>
<dbReference type="PATRIC" id="fig|1246626.3.peg.2521"/>
<keyword evidence="1" id="KW-1015">Disulfide bond</keyword>